<dbReference type="SUPFAM" id="SSF53383">
    <property type="entry name" value="PLP-dependent transferases"/>
    <property type="match status" value="1"/>
</dbReference>
<keyword evidence="5" id="KW-0663">Pyridoxal phosphate</keyword>
<dbReference type="PANTHER" id="PTHR46383:SF1">
    <property type="entry name" value="ASPARTATE AMINOTRANSFERASE"/>
    <property type="match status" value="1"/>
</dbReference>
<accession>A0A5C3NXC4</accession>
<name>A0A5C3NXC4_9APHY</name>
<evidence type="ECO:0000256" key="3">
    <source>
        <dbReference type="ARBA" id="ARBA00022576"/>
    </source>
</evidence>
<evidence type="ECO:0000256" key="1">
    <source>
        <dbReference type="ARBA" id="ARBA00001933"/>
    </source>
</evidence>
<gene>
    <name evidence="7" type="ORF">K466DRAFT_532354</name>
</gene>
<comment type="similarity">
    <text evidence="2">Belongs to the class-I pyridoxal-phosphate-dependent aminotransferase family.</text>
</comment>
<comment type="cofactor">
    <cofactor evidence="1">
        <name>pyridoxal 5'-phosphate</name>
        <dbReference type="ChEBI" id="CHEBI:597326"/>
    </cofactor>
</comment>
<keyword evidence="3" id="KW-0032">Aminotransferase</keyword>
<evidence type="ECO:0000256" key="4">
    <source>
        <dbReference type="ARBA" id="ARBA00022679"/>
    </source>
</evidence>
<dbReference type="InParanoid" id="A0A5C3NXC4"/>
<keyword evidence="4 7" id="KW-0808">Transferase</keyword>
<evidence type="ECO:0000256" key="2">
    <source>
        <dbReference type="ARBA" id="ARBA00007441"/>
    </source>
</evidence>
<dbReference type="InterPro" id="IPR050596">
    <property type="entry name" value="AspAT/PAT-like"/>
</dbReference>
<dbReference type="PANTHER" id="PTHR46383">
    <property type="entry name" value="ASPARTATE AMINOTRANSFERASE"/>
    <property type="match status" value="1"/>
</dbReference>
<sequence length="449" mass="49108">MSFIRHVRFAGLHPTPSSFIAKSHARMAGGLAFRLSEGIKNTGKPPIPQAYAWGDAYKATQDRPLLDMSQGVPGVPPPPLLLDALAKASSTPTSCGYLPNAGEPALRQAMVEEMKARYGADADITPDDIAITAGCNMAFAAAAMALADAGDEVILPVPWYFNHEMTLTMLGIKPVLLHTYAKEGFMPSPERCAELITPKTKAIVLCSPNNPTGAIYPHSLLASFAKLAHERNVALILDETYRDFITFGAPHHLFSPAASESAPSSLPADWSWRSTFIHLFSFSKSYCIPGHRLGLVCASPALIPFLNTALDNLQICAPRPPQVALAPLVPALRPFVRETAEAVAHRHTLFRERLPERWKIGSQGGYYAFVRHPFPGVHANEVCKRLAMEMGVVTLPAGFFGPKGEEGETVMDEDRWVRFSVANVDDRKVELVCKRLAESELVFLDWKLD</sequence>
<keyword evidence="8" id="KW-1185">Reference proteome</keyword>
<dbReference type="GO" id="GO:0008483">
    <property type="term" value="F:transaminase activity"/>
    <property type="evidence" value="ECO:0007669"/>
    <property type="project" value="UniProtKB-KW"/>
</dbReference>
<organism evidence="7 8">
    <name type="scientific">Polyporus arcularius HHB13444</name>
    <dbReference type="NCBI Taxonomy" id="1314778"/>
    <lineage>
        <taxon>Eukaryota</taxon>
        <taxon>Fungi</taxon>
        <taxon>Dikarya</taxon>
        <taxon>Basidiomycota</taxon>
        <taxon>Agaricomycotina</taxon>
        <taxon>Agaricomycetes</taxon>
        <taxon>Polyporales</taxon>
        <taxon>Polyporaceae</taxon>
        <taxon>Polyporus</taxon>
    </lineage>
</organism>
<dbReference type="EMBL" id="ML211672">
    <property type="protein sequence ID" value="TFK80988.1"/>
    <property type="molecule type" value="Genomic_DNA"/>
</dbReference>
<dbReference type="Gene3D" id="3.40.640.10">
    <property type="entry name" value="Type I PLP-dependent aspartate aminotransferase-like (Major domain)"/>
    <property type="match status" value="1"/>
</dbReference>
<evidence type="ECO:0000256" key="5">
    <source>
        <dbReference type="ARBA" id="ARBA00022898"/>
    </source>
</evidence>
<evidence type="ECO:0000313" key="7">
    <source>
        <dbReference type="EMBL" id="TFK80988.1"/>
    </source>
</evidence>
<reference evidence="7 8" key="1">
    <citation type="journal article" date="2019" name="Nat. Ecol. Evol.">
        <title>Megaphylogeny resolves global patterns of mushroom evolution.</title>
        <authorList>
            <person name="Varga T."/>
            <person name="Krizsan K."/>
            <person name="Foldi C."/>
            <person name="Dima B."/>
            <person name="Sanchez-Garcia M."/>
            <person name="Sanchez-Ramirez S."/>
            <person name="Szollosi G.J."/>
            <person name="Szarkandi J.G."/>
            <person name="Papp V."/>
            <person name="Albert L."/>
            <person name="Andreopoulos W."/>
            <person name="Angelini C."/>
            <person name="Antonin V."/>
            <person name="Barry K.W."/>
            <person name="Bougher N.L."/>
            <person name="Buchanan P."/>
            <person name="Buyck B."/>
            <person name="Bense V."/>
            <person name="Catcheside P."/>
            <person name="Chovatia M."/>
            <person name="Cooper J."/>
            <person name="Damon W."/>
            <person name="Desjardin D."/>
            <person name="Finy P."/>
            <person name="Geml J."/>
            <person name="Haridas S."/>
            <person name="Hughes K."/>
            <person name="Justo A."/>
            <person name="Karasinski D."/>
            <person name="Kautmanova I."/>
            <person name="Kiss B."/>
            <person name="Kocsube S."/>
            <person name="Kotiranta H."/>
            <person name="LaButti K.M."/>
            <person name="Lechner B.E."/>
            <person name="Liimatainen K."/>
            <person name="Lipzen A."/>
            <person name="Lukacs Z."/>
            <person name="Mihaltcheva S."/>
            <person name="Morgado L.N."/>
            <person name="Niskanen T."/>
            <person name="Noordeloos M.E."/>
            <person name="Ohm R.A."/>
            <person name="Ortiz-Santana B."/>
            <person name="Ovrebo C."/>
            <person name="Racz N."/>
            <person name="Riley R."/>
            <person name="Savchenko A."/>
            <person name="Shiryaev A."/>
            <person name="Soop K."/>
            <person name="Spirin V."/>
            <person name="Szebenyi C."/>
            <person name="Tomsovsky M."/>
            <person name="Tulloss R.E."/>
            <person name="Uehling J."/>
            <person name="Grigoriev I.V."/>
            <person name="Vagvolgyi C."/>
            <person name="Papp T."/>
            <person name="Martin F.M."/>
            <person name="Miettinen O."/>
            <person name="Hibbett D.S."/>
            <person name="Nagy L.G."/>
        </authorList>
    </citation>
    <scope>NUCLEOTIDE SEQUENCE [LARGE SCALE GENOMIC DNA]</scope>
    <source>
        <strain evidence="7 8">HHB13444</strain>
    </source>
</reference>
<dbReference type="CDD" id="cd00609">
    <property type="entry name" value="AAT_like"/>
    <property type="match status" value="1"/>
</dbReference>
<dbReference type="InterPro" id="IPR004839">
    <property type="entry name" value="Aminotransferase_I/II_large"/>
</dbReference>
<dbReference type="GO" id="GO:0030170">
    <property type="term" value="F:pyridoxal phosphate binding"/>
    <property type="evidence" value="ECO:0007669"/>
    <property type="project" value="InterPro"/>
</dbReference>
<dbReference type="InterPro" id="IPR015421">
    <property type="entry name" value="PyrdxlP-dep_Trfase_major"/>
</dbReference>
<proteinExistence type="inferred from homology"/>
<evidence type="ECO:0000259" key="6">
    <source>
        <dbReference type="Pfam" id="PF00155"/>
    </source>
</evidence>
<protein>
    <submittedName>
        <fullName evidence="7">PLP-dependent transferase</fullName>
    </submittedName>
</protein>
<dbReference type="GO" id="GO:0006520">
    <property type="term" value="P:amino acid metabolic process"/>
    <property type="evidence" value="ECO:0007669"/>
    <property type="project" value="InterPro"/>
</dbReference>
<dbReference type="Proteomes" id="UP000308197">
    <property type="component" value="Unassembled WGS sequence"/>
</dbReference>
<feature type="non-terminal residue" evidence="7">
    <location>
        <position position="449"/>
    </location>
</feature>
<dbReference type="Pfam" id="PF00155">
    <property type="entry name" value="Aminotran_1_2"/>
    <property type="match status" value="1"/>
</dbReference>
<dbReference type="NCBIfam" id="NF005732">
    <property type="entry name" value="PRK07550.1"/>
    <property type="match status" value="1"/>
</dbReference>
<dbReference type="AlphaFoldDB" id="A0A5C3NXC4"/>
<dbReference type="InterPro" id="IPR015424">
    <property type="entry name" value="PyrdxlP-dep_Trfase"/>
</dbReference>
<evidence type="ECO:0000313" key="8">
    <source>
        <dbReference type="Proteomes" id="UP000308197"/>
    </source>
</evidence>
<dbReference type="STRING" id="1314778.A0A5C3NXC4"/>
<feature type="domain" description="Aminotransferase class I/classII large" evidence="6">
    <location>
        <begin position="65"/>
        <end position="436"/>
    </location>
</feature>